<sequence length="112" mass="13153">MVERTIVEWPNAGYELMVELTRQKCAEEERKRKWLERFATLALYYHGTPQYRWALGAIDLDRVYWVNGKPTDEYDHGGLSIAQRAFFAKTRPKRPFDILEAMVSAKKAMRGL</sequence>
<proteinExistence type="predicted"/>
<name>A0A0U4K434_9CAUD</name>
<evidence type="ECO:0000313" key="1">
    <source>
        <dbReference type="EMBL" id="ALY10796.1"/>
    </source>
</evidence>
<gene>
    <name evidence="1" type="primary">8</name>
    <name evidence="1" type="ORF">WILDE_8</name>
</gene>
<accession>A0A0U4K434</accession>
<protein>
    <submittedName>
        <fullName evidence="1">Uncharacterized protein</fullName>
    </submittedName>
</protein>
<dbReference type="Proteomes" id="UP000225045">
    <property type="component" value="Segment"/>
</dbReference>
<reference evidence="1 2" key="1">
    <citation type="submission" date="2015-11" db="EMBL/GenBank/DDBJ databases">
        <authorList>
            <person name="Menninger J.E."/>
            <person name="Lamey M.E."/>
            <person name="Lindemann J.M."/>
            <person name="Martynyuk T."/>
            <person name="Mele F.E."/>
            <person name="Nabua C.T."/>
            <person name="Napoli C.K."/>
            <person name="Santiago L.M."/>
            <person name="Sweetman A.T."/>
            <person name="Weinstein J.L."/>
            <person name="Barrett N.A."/>
            <person name="Buerkert T.R."/>
            <person name="Cautela J.A."/>
            <person name="Egan M.S."/>
            <person name="Erb J.E."/>
            <person name="Garrigan K.E."/>
            <person name="Hagan D.J."/>
            <person name="Hartwell M.C."/>
            <person name="Hyduchak K.M."/>
            <person name="Jacob A.E."/>
            <person name="DeNigris D.M."/>
            <person name="London S.C."/>
            <person name="King-Smith C."/>
            <person name="Lee-Soety J.Y."/>
            <person name="Bradley K.W."/>
            <person name="Asai D.J."/>
            <person name="Bowman C.A."/>
            <person name="Russell D.A."/>
            <person name="Pope W.H."/>
            <person name="Jacobs-Sera D."/>
            <person name="Hendrix R.W."/>
            <person name="Hatfull G.F."/>
        </authorList>
    </citation>
    <scope>NUCLEOTIDE SEQUENCE [LARGE SCALE GENOMIC DNA]</scope>
</reference>
<evidence type="ECO:0000313" key="2">
    <source>
        <dbReference type="Proteomes" id="UP000225045"/>
    </source>
</evidence>
<organism evidence="1 2">
    <name type="scientific">Arthrobacter phage Wilde</name>
    <dbReference type="NCBI Taxonomy" id="1772323"/>
    <lineage>
        <taxon>Viruses</taxon>
        <taxon>Duplodnaviria</taxon>
        <taxon>Heunggongvirae</taxon>
        <taxon>Uroviricota</taxon>
        <taxon>Caudoviricetes</taxon>
        <taxon>Tankvirus</taxon>
        <taxon>Tankvirus tank</taxon>
    </lineage>
</organism>
<dbReference type="EMBL" id="KU160673">
    <property type="protein sequence ID" value="ALY10796.1"/>
    <property type="molecule type" value="Genomic_DNA"/>
</dbReference>